<gene>
    <name evidence="1" type="ORF">EVG20_g11031</name>
</gene>
<protein>
    <submittedName>
        <fullName evidence="1">Uncharacterized protein</fullName>
    </submittedName>
</protein>
<evidence type="ECO:0000313" key="1">
    <source>
        <dbReference type="EMBL" id="TFY51366.1"/>
    </source>
</evidence>
<comment type="caution">
    <text evidence="1">The sequence shown here is derived from an EMBL/GenBank/DDBJ whole genome shotgun (WGS) entry which is preliminary data.</text>
</comment>
<name>A0A4Y9XMP9_9AGAM</name>
<keyword evidence="2" id="KW-1185">Reference proteome</keyword>
<reference evidence="1 2" key="1">
    <citation type="submission" date="2019-02" db="EMBL/GenBank/DDBJ databases">
        <title>Genome sequencing of the rare red list fungi Dentipellis fragilis.</title>
        <authorList>
            <person name="Buettner E."/>
            <person name="Kellner H."/>
        </authorList>
    </citation>
    <scope>NUCLEOTIDE SEQUENCE [LARGE SCALE GENOMIC DNA]</scope>
    <source>
        <strain evidence="1 2">DSM 105465</strain>
    </source>
</reference>
<accession>A0A4Y9XMP9</accession>
<dbReference type="AlphaFoldDB" id="A0A4Y9XMP9"/>
<sequence>MIHSRYYIAACELATDSGARSLFISASSWAPPGRSRWGADGDKANARVRPSSDAAYLGRVRSRWLMQQWGHGRSLPTPPGSPLLGPSRSIRGALSPFIAAPAAEIDRLGAWPGHIVTFPLRPKMGVFVLRELDPVTSTVWAQIFVARSLEILQNSSSDSRRRGGTQCCTGCNSATFDLFTVPPSPLASALMLSPASFVWHSRRCIPRIFTAFLVLAHSFPLALAPIPSPTVTIAPTIALSHPALASSSNQHPRTLPRLLSCSLPCAILVLSHHRAYAIAFRRACAIPLEPITPYPRPGAESEKE</sequence>
<dbReference type="EMBL" id="SEOQ01001536">
    <property type="protein sequence ID" value="TFY51366.1"/>
    <property type="molecule type" value="Genomic_DNA"/>
</dbReference>
<organism evidence="1 2">
    <name type="scientific">Dentipellis fragilis</name>
    <dbReference type="NCBI Taxonomy" id="205917"/>
    <lineage>
        <taxon>Eukaryota</taxon>
        <taxon>Fungi</taxon>
        <taxon>Dikarya</taxon>
        <taxon>Basidiomycota</taxon>
        <taxon>Agaricomycotina</taxon>
        <taxon>Agaricomycetes</taxon>
        <taxon>Russulales</taxon>
        <taxon>Hericiaceae</taxon>
        <taxon>Dentipellis</taxon>
    </lineage>
</organism>
<dbReference type="Proteomes" id="UP000298327">
    <property type="component" value="Unassembled WGS sequence"/>
</dbReference>
<evidence type="ECO:0000313" key="2">
    <source>
        <dbReference type="Proteomes" id="UP000298327"/>
    </source>
</evidence>
<proteinExistence type="predicted"/>